<gene>
    <name evidence="3" type="ORF">GCM10007981_13870</name>
</gene>
<dbReference type="Pfam" id="PF05129">
    <property type="entry name" value="Zn_ribbon_Elf1"/>
    <property type="match status" value="1"/>
</dbReference>
<evidence type="ECO:0000313" key="3">
    <source>
        <dbReference type="EMBL" id="GGP21560.1"/>
    </source>
</evidence>
<dbReference type="EMBL" id="BMNL01000003">
    <property type="protein sequence ID" value="GGP21560.1"/>
    <property type="molecule type" value="Genomic_DNA"/>
</dbReference>
<sequence>MGRRKVRRKLATKPAKKLPRIFQCPHCGMTSVNVILDKKEKQVRVICSNCGLEASFNVVEGYLPVDYFNKFADKYYAGEIKPKKEGIIPVAPQATANSQKNDESDKLEGVEYEDFPIEDETNDSGIEGEPIDEASENKDEDMDR</sequence>
<evidence type="ECO:0000256" key="2">
    <source>
        <dbReference type="SAM" id="MobiDB-lite"/>
    </source>
</evidence>
<dbReference type="AlphaFoldDB" id="A0A830GXA4"/>
<dbReference type="RefSeq" id="WP_188596695.1">
    <property type="nucleotide sequence ID" value="NZ_BMNL01000003.1"/>
</dbReference>
<dbReference type="Gene3D" id="2.20.25.190">
    <property type="match status" value="1"/>
</dbReference>
<proteinExistence type="predicted"/>
<dbReference type="Proteomes" id="UP000610960">
    <property type="component" value="Unassembled WGS sequence"/>
</dbReference>
<feature type="region of interest" description="Disordered" evidence="2">
    <location>
        <begin position="89"/>
        <end position="144"/>
    </location>
</feature>
<dbReference type="PANTHER" id="PTHR20934:SF0">
    <property type="entry name" value="TRANSCRIPTION ELONGATION FACTOR 1 HOMOLOG"/>
    <property type="match status" value="1"/>
</dbReference>
<name>A0A830GXA4_9CREN</name>
<evidence type="ECO:0008006" key="5">
    <source>
        <dbReference type="Google" id="ProtNLM"/>
    </source>
</evidence>
<dbReference type="PANTHER" id="PTHR20934">
    <property type="entry name" value="TRANSCRIPTION ELONGATION FACTOR 1 HOMOLOG"/>
    <property type="match status" value="1"/>
</dbReference>
<accession>A0A830GXA4</accession>
<feature type="compositionally biased region" description="Basic and acidic residues" evidence="2">
    <location>
        <begin position="100"/>
        <end position="109"/>
    </location>
</feature>
<dbReference type="InterPro" id="IPR007808">
    <property type="entry name" value="Elf1"/>
</dbReference>
<protein>
    <recommendedName>
        <fullName evidence="5">Transcription elongation factor 1 homolog</fullName>
    </recommendedName>
</protein>
<dbReference type="GO" id="GO:0006368">
    <property type="term" value="P:transcription elongation by RNA polymerase II"/>
    <property type="evidence" value="ECO:0007669"/>
    <property type="project" value="TreeGrafter"/>
</dbReference>
<reference evidence="3" key="1">
    <citation type="journal article" date="2014" name="Int. J. Syst. Evol. Microbiol.">
        <title>Complete genome sequence of Corynebacterium casei LMG S-19264T (=DSM 44701T), isolated from a smear-ripened cheese.</title>
        <authorList>
            <consortium name="US DOE Joint Genome Institute (JGI-PGF)"/>
            <person name="Walter F."/>
            <person name="Albersmeier A."/>
            <person name="Kalinowski J."/>
            <person name="Ruckert C."/>
        </authorList>
    </citation>
    <scope>NUCLEOTIDE SEQUENCE</scope>
    <source>
        <strain evidence="3">JCM 10088</strain>
    </source>
</reference>
<dbReference type="InterPro" id="IPR038567">
    <property type="entry name" value="T_Elf1_sf"/>
</dbReference>
<dbReference type="SUPFAM" id="SSF57783">
    <property type="entry name" value="Zinc beta-ribbon"/>
    <property type="match status" value="1"/>
</dbReference>
<evidence type="ECO:0000256" key="1">
    <source>
        <dbReference type="ARBA" id="ARBA00022833"/>
    </source>
</evidence>
<comment type="caution">
    <text evidence="3">The sequence shown here is derived from an EMBL/GenBank/DDBJ whole genome shotgun (WGS) entry which is preliminary data.</text>
</comment>
<evidence type="ECO:0000313" key="4">
    <source>
        <dbReference type="Proteomes" id="UP000610960"/>
    </source>
</evidence>
<feature type="compositionally biased region" description="Acidic residues" evidence="2">
    <location>
        <begin position="110"/>
        <end position="122"/>
    </location>
</feature>
<keyword evidence="4" id="KW-1185">Reference proteome</keyword>
<feature type="compositionally biased region" description="Acidic residues" evidence="2">
    <location>
        <begin position="129"/>
        <end position="144"/>
    </location>
</feature>
<reference evidence="3" key="2">
    <citation type="submission" date="2020-09" db="EMBL/GenBank/DDBJ databases">
        <authorList>
            <person name="Sun Q."/>
            <person name="Ohkuma M."/>
        </authorList>
    </citation>
    <scope>NUCLEOTIDE SEQUENCE</scope>
    <source>
        <strain evidence="3">JCM 10088</strain>
    </source>
</reference>
<keyword evidence="1" id="KW-0862">Zinc</keyword>
<dbReference type="OrthoDB" id="15334at2157"/>
<organism evidence="3 4">
    <name type="scientific">Thermocladium modestius</name>
    <dbReference type="NCBI Taxonomy" id="62609"/>
    <lineage>
        <taxon>Archaea</taxon>
        <taxon>Thermoproteota</taxon>
        <taxon>Thermoprotei</taxon>
        <taxon>Thermoproteales</taxon>
        <taxon>Thermoproteaceae</taxon>
        <taxon>Thermocladium</taxon>
    </lineage>
</organism>